<dbReference type="AlphaFoldDB" id="A0A3S9VY04"/>
<accession>A0A3S9VY04</accession>
<reference evidence="1 2" key="1">
    <citation type="submission" date="2018-10" db="EMBL/GenBank/DDBJ databases">
        <title>Butyricimonas faecalis sp. nov., isolated from human faeces and emended description of the genus Butyricimonas.</title>
        <authorList>
            <person name="Le Roy T."/>
            <person name="Van der Smissen P."/>
            <person name="Paquot A."/>
            <person name="Delzenne N."/>
            <person name="Muccioli G."/>
            <person name="Collet J.-F."/>
            <person name="Cani P.D."/>
        </authorList>
    </citation>
    <scope>NUCLEOTIDE SEQUENCE [LARGE SCALE GENOMIC DNA]</scope>
    <source>
        <strain evidence="1 2">H184</strain>
    </source>
</reference>
<name>A0A3S9VY04_9BACT</name>
<evidence type="ECO:0000313" key="1">
    <source>
        <dbReference type="EMBL" id="AZS31412.1"/>
    </source>
</evidence>
<dbReference type="Proteomes" id="UP000270673">
    <property type="component" value="Chromosome"/>
</dbReference>
<dbReference type="EMBL" id="CP032819">
    <property type="protein sequence ID" value="AZS31412.1"/>
    <property type="molecule type" value="Genomic_DNA"/>
</dbReference>
<dbReference type="SUPFAM" id="SSF49299">
    <property type="entry name" value="PKD domain"/>
    <property type="match status" value="1"/>
</dbReference>
<dbReference type="KEGG" id="buy:D8S85_18930"/>
<sequence>MKRIVLYILTSLACLGIWQSCIDDESVGVIRELSLIHIEAAQDTFYVDFGLDSKIEASITQSGEGNMTYEWSWGAVNDAGKIVDSLQVISKDPVLHYAFRKLGQFKVRLRVTNEDGSGFYYFHLFVRTPFQEGLLVLSENENHVGRTSFLRTKGPQDVVTGEEEFMLNACEEVNPEIVLNHPRDVSWYKQKLLVISDGGKVIHEYDKVTFDYLNSIRVDQEYSEASLRAFVLVENSPVYKSLAWGGDKKIWSIDYELGLVTPNTGSFTEEKYDKVYFQGGRNALFVNFEESYLNHVFSVSFPNQRFSSDEIFKGQYIVNFMADEGNRLHVITTDPENPLSVTITYFDDMTARAGLFNYKGAFQNPKTSSYLATQPITLTRETVMLTNNTYYLTFYAEGNKLYEWIYKGFTLPETPLMTLDGEITCMQLSSDEKYVYLGIWNPGAEEELKGSIYILEMDTKKIVREYRGVADKPLKIFYKKDS</sequence>
<dbReference type="OrthoDB" id="1094971at2"/>
<dbReference type="InterPro" id="IPR035986">
    <property type="entry name" value="PKD_dom_sf"/>
</dbReference>
<evidence type="ECO:0000313" key="2">
    <source>
        <dbReference type="Proteomes" id="UP000270673"/>
    </source>
</evidence>
<dbReference type="PROSITE" id="PS51257">
    <property type="entry name" value="PROKAR_LIPOPROTEIN"/>
    <property type="match status" value="1"/>
</dbReference>
<dbReference type="InterPro" id="IPR011047">
    <property type="entry name" value="Quinoprotein_ADH-like_sf"/>
</dbReference>
<protein>
    <recommendedName>
        <fullName evidence="3">PKD domain-containing protein</fullName>
    </recommendedName>
</protein>
<dbReference type="RefSeq" id="WP_106482020.1">
    <property type="nucleotide sequence ID" value="NZ_CP032819.1"/>
</dbReference>
<dbReference type="CDD" id="cd00146">
    <property type="entry name" value="PKD"/>
    <property type="match status" value="1"/>
</dbReference>
<dbReference type="SUPFAM" id="SSF50998">
    <property type="entry name" value="Quinoprotein alcohol dehydrogenase-like"/>
    <property type="match status" value="1"/>
</dbReference>
<gene>
    <name evidence="1" type="ORF">D8S85_18930</name>
</gene>
<evidence type="ECO:0008006" key="3">
    <source>
        <dbReference type="Google" id="ProtNLM"/>
    </source>
</evidence>
<keyword evidence="2" id="KW-1185">Reference proteome</keyword>
<organism evidence="1 2">
    <name type="scientific">Butyricimonas faecalis</name>
    <dbReference type="NCBI Taxonomy" id="2093856"/>
    <lineage>
        <taxon>Bacteria</taxon>
        <taxon>Pseudomonadati</taxon>
        <taxon>Bacteroidota</taxon>
        <taxon>Bacteroidia</taxon>
        <taxon>Bacteroidales</taxon>
        <taxon>Odoribacteraceae</taxon>
        <taxon>Butyricimonas</taxon>
    </lineage>
</organism>
<proteinExistence type="predicted"/>